<proteinExistence type="predicted"/>
<dbReference type="EMBL" id="CP099429">
    <property type="protein sequence ID" value="USW59571.1"/>
    <property type="molecule type" value="Genomic_DNA"/>
</dbReference>
<keyword evidence="3" id="KW-1185">Reference proteome</keyword>
<keyword evidence="1" id="KW-0732">Signal</keyword>
<dbReference type="Proteomes" id="UP001056384">
    <property type="component" value="Chromosome 12"/>
</dbReference>
<reference evidence="2" key="1">
    <citation type="submission" date="2022-06" db="EMBL/GenBank/DDBJ databases">
        <title>Complete genome sequences of two strains of the flax pathogen Septoria linicola.</title>
        <authorList>
            <person name="Lapalu N."/>
            <person name="Simon A."/>
            <person name="Demenou B."/>
            <person name="Paumier D."/>
            <person name="Guillot M.-P."/>
            <person name="Gout L."/>
            <person name="Valade R."/>
        </authorList>
    </citation>
    <scope>NUCLEOTIDE SEQUENCE</scope>
    <source>
        <strain evidence="2">SE15195</strain>
    </source>
</reference>
<accession>A0A9Q9B9L2</accession>
<gene>
    <name evidence="2" type="ORF">Slin15195_G128900</name>
</gene>
<dbReference type="AlphaFoldDB" id="A0A9Q9B9L2"/>
<organism evidence="2 3">
    <name type="scientific">Septoria linicola</name>
    <dbReference type="NCBI Taxonomy" id="215465"/>
    <lineage>
        <taxon>Eukaryota</taxon>
        <taxon>Fungi</taxon>
        <taxon>Dikarya</taxon>
        <taxon>Ascomycota</taxon>
        <taxon>Pezizomycotina</taxon>
        <taxon>Dothideomycetes</taxon>
        <taxon>Dothideomycetidae</taxon>
        <taxon>Mycosphaerellales</taxon>
        <taxon>Mycosphaerellaceae</taxon>
        <taxon>Septoria</taxon>
    </lineage>
</organism>
<evidence type="ECO:0000313" key="2">
    <source>
        <dbReference type="EMBL" id="USW59571.1"/>
    </source>
</evidence>
<evidence type="ECO:0000256" key="1">
    <source>
        <dbReference type="SAM" id="SignalP"/>
    </source>
</evidence>
<protein>
    <submittedName>
        <fullName evidence="2">Uncharacterized protein</fullName>
    </submittedName>
</protein>
<feature type="chain" id="PRO_5040499829" evidence="1">
    <location>
        <begin position="22"/>
        <end position="104"/>
    </location>
</feature>
<evidence type="ECO:0000313" key="3">
    <source>
        <dbReference type="Proteomes" id="UP001056384"/>
    </source>
</evidence>
<feature type="signal peptide" evidence="1">
    <location>
        <begin position="1"/>
        <end position="21"/>
    </location>
</feature>
<sequence>MQIYITAAMFALLLALGSACAVYSACLCQNADGSCNDGATKTVCGEHGGNYDDFDDGRHYCGTGGGHVGAGGGFSIDFNNCRFQKSCASATGDDSIQSNCWIKV</sequence>
<name>A0A9Q9B9L2_9PEZI</name>